<name>A0A146K6Z9_9EUKA</name>
<sequence length="274" mass="32575">KIQNALQIAQQGDVEFSSFKIYNSLDMETIWVQLETIVDYAEQHLQKLTFEEPQNQSNIVNEQEYPEEIQCEEFEEFEQEEDEEQEEIDLAHMNEQQQNDLELQLQIDDSDESKTDKSDEPITEYQQKKNDLQKLITQFENELVQKKSWRQMGETLANDREENQLLSDLPDFQLKVKQKIEVTELLNQQIDELVKQRIKDKLFDNPKFEETEKPKELKDVSTDKTKIGLNEQIKTGVRLEVGDEIKKLRQKAIEAMQELETELRSYFINGYYLK</sequence>
<gene>
    <name evidence="8" type="ORF">TPC1_15394</name>
</gene>
<dbReference type="GO" id="GO:0034457">
    <property type="term" value="C:Mpp10 complex"/>
    <property type="evidence" value="ECO:0007669"/>
    <property type="project" value="InterPro"/>
</dbReference>
<dbReference type="GO" id="GO:0032040">
    <property type="term" value="C:small-subunit processome"/>
    <property type="evidence" value="ECO:0007669"/>
    <property type="project" value="TreeGrafter"/>
</dbReference>
<comment type="similarity">
    <text evidence="6">Belongs to the MPP10 family.</text>
</comment>
<keyword evidence="7" id="KW-0175">Coiled coil</keyword>
<feature type="non-terminal residue" evidence="8">
    <location>
        <position position="1"/>
    </location>
</feature>
<evidence type="ECO:0000256" key="7">
    <source>
        <dbReference type="SAM" id="Coils"/>
    </source>
</evidence>
<dbReference type="Pfam" id="PF04006">
    <property type="entry name" value="Mpp10"/>
    <property type="match status" value="1"/>
</dbReference>
<dbReference type="PANTHER" id="PTHR17039">
    <property type="entry name" value="U3 SMALL NUCLEOLAR RIBONUCLEOPROTEIN PROTEIN MPP10"/>
    <property type="match status" value="1"/>
</dbReference>
<evidence type="ECO:0000256" key="4">
    <source>
        <dbReference type="ARBA" id="ARBA00023242"/>
    </source>
</evidence>
<evidence type="ECO:0000256" key="6">
    <source>
        <dbReference type="ARBA" id="ARBA00029455"/>
    </source>
</evidence>
<evidence type="ECO:0000256" key="1">
    <source>
        <dbReference type="ARBA" id="ARBA00004604"/>
    </source>
</evidence>
<dbReference type="GO" id="GO:0006364">
    <property type="term" value="P:rRNA processing"/>
    <property type="evidence" value="ECO:0007669"/>
    <property type="project" value="UniProtKB-KW"/>
</dbReference>
<reference evidence="8" key="1">
    <citation type="submission" date="2015-07" db="EMBL/GenBank/DDBJ databases">
        <title>Adaptation to a free-living lifestyle via gene acquisitions in the diplomonad Trepomonas sp. PC1.</title>
        <authorList>
            <person name="Xu F."/>
            <person name="Jerlstrom-Hultqvist J."/>
            <person name="Kolisko M."/>
            <person name="Simpson A.G.B."/>
            <person name="Roger A.J."/>
            <person name="Svard S.G."/>
            <person name="Andersson J.O."/>
        </authorList>
    </citation>
    <scope>NUCLEOTIDE SEQUENCE</scope>
    <source>
        <strain evidence="8">PC1</strain>
    </source>
</reference>
<proteinExistence type="inferred from homology"/>
<dbReference type="GO" id="GO:0005732">
    <property type="term" value="C:sno(s)RNA-containing ribonucleoprotein complex"/>
    <property type="evidence" value="ECO:0007669"/>
    <property type="project" value="InterPro"/>
</dbReference>
<evidence type="ECO:0000256" key="5">
    <source>
        <dbReference type="ARBA" id="ARBA00023274"/>
    </source>
</evidence>
<organism evidence="8">
    <name type="scientific">Trepomonas sp. PC1</name>
    <dbReference type="NCBI Taxonomy" id="1076344"/>
    <lineage>
        <taxon>Eukaryota</taxon>
        <taxon>Metamonada</taxon>
        <taxon>Diplomonadida</taxon>
        <taxon>Hexamitidae</taxon>
        <taxon>Hexamitinae</taxon>
        <taxon>Trepomonas</taxon>
    </lineage>
</organism>
<evidence type="ECO:0000256" key="3">
    <source>
        <dbReference type="ARBA" id="ARBA00022552"/>
    </source>
</evidence>
<evidence type="ECO:0000256" key="2">
    <source>
        <dbReference type="ARBA" id="ARBA00022517"/>
    </source>
</evidence>
<keyword evidence="5 8" id="KW-0687">Ribonucleoprotein</keyword>
<dbReference type="AlphaFoldDB" id="A0A146K6Z9"/>
<protein>
    <submittedName>
        <fullName evidence="8">U3 small nucleolar ribonucleoprotein MPP10</fullName>
    </submittedName>
</protein>
<keyword evidence="2" id="KW-0690">Ribosome biogenesis</keyword>
<keyword evidence="4" id="KW-0539">Nucleus</keyword>
<comment type="subcellular location">
    <subcellularLocation>
        <location evidence="1">Nucleus</location>
        <location evidence="1">Nucleolus</location>
    </subcellularLocation>
</comment>
<keyword evidence="3" id="KW-0698">rRNA processing</keyword>
<feature type="coiled-coil region" evidence="7">
    <location>
        <begin position="242"/>
        <end position="269"/>
    </location>
</feature>
<dbReference type="InterPro" id="IPR012173">
    <property type="entry name" value="Mpp10"/>
</dbReference>
<dbReference type="EMBL" id="GDID01003996">
    <property type="protein sequence ID" value="JAP92610.1"/>
    <property type="molecule type" value="Transcribed_RNA"/>
</dbReference>
<accession>A0A146K6Z9</accession>
<dbReference type="PANTHER" id="PTHR17039:SF0">
    <property type="entry name" value="U3 SMALL NUCLEOLAR RIBONUCLEOPROTEIN PROTEIN MPP10"/>
    <property type="match status" value="1"/>
</dbReference>
<evidence type="ECO:0000313" key="8">
    <source>
        <dbReference type="EMBL" id="JAP92610.1"/>
    </source>
</evidence>